<proteinExistence type="predicted"/>
<gene>
    <name evidence="1" type="ORF">B5K06_10075</name>
</gene>
<dbReference type="AlphaFoldDB" id="A0A370KQL5"/>
<protein>
    <recommendedName>
        <fullName evidence="3">DUF982 domain-containing protein</fullName>
    </recommendedName>
</protein>
<dbReference type="OrthoDB" id="8386013at2"/>
<reference evidence="1 2" key="1">
    <citation type="submission" date="2017-03" db="EMBL/GenBank/DDBJ databases">
        <title>Genome analysis of Rhizobial strains effectives or ineffectives for nitrogen fixation isolated from bean seeds.</title>
        <authorList>
            <person name="Peralta H."/>
            <person name="Aguilar-Vera A."/>
            <person name="Mora Y."/>
            <person name="Vargas-Lagunas C."/>
            <person name="Girard L."/>
            <person name="Mora J."/>
        </authorList>
    </citation>
    <scope>NUCLEOTIDE SEQUENCE [LARGE SCALE GENOMIC DNA]</scope>
    <source>
        <strain evidence="1 2">CCGM3</strain>
    </source>
</reference>
<dbReference type="Proteomes" id="UP000254939">
    <property type="component" value="Unassembled WGS sequence"/>
</dbReference>
<organism evidence="1 2">
    <name type="scientific">Rhizobium grahamii</name>
    <dbReference type="NCBI Taxonomy" id="1120045"/>
    <lineage>
        <taxon>Bacteria</taxon>
        <taxon>Pseudomonadati</taxon>
        <taxon>Pseudomonadota</taxon>
        <taxon>Alphaproteobacteria</taxon>
        <taxon>Hyphomicrobiales</taxon>
        <taxon>Rhizobiaceae</taxon>
        <taxon>Rhizobium/Agrobacterium group</taxon>
        <taxon>Rhizobium</taxon>
    </lineage>
</organism>
<sequence>MPKDDSDSVMQAPWPKPVLLALEEPGNYVTIATTQAASWAMIEDWPTEDGPALDKALLVCADVIKGKRTNDDARKAFIAAAVEAGIDIKS</sequence>
<evidence type="ECO:0000313" key="1">
    <source>
        <dbReference type="EMBL" id="RDJ12099.1"/>
    </source>
</evidence>
<accession>A0A370KQL5</accession>
<evidence type="ECO:0000313" key="2">
    <source>
        <dbReference type="Proteomes" id="UP000254939"/>
    </source>
</evidence>
<evidence type="ECO:0008006" key="3">
    <source>
        <dbReference type="Google" id="ProtNLM"/>
    </source>
</evidence>
<comment type="caution">
    <text evidence="1">The sequence shown here is derived from an EMBL/GenBank/DDBJ whole genome shotgun (WGS) entry which is preliminary data.</text>
</comment>
<dbReference type="Pfam" id="PF06169">
    <property type="entry name" value="DUF982"/>
    <property type="match status" value="1"/>
</dbReference>
<dbReference type="Gene3D" id="6.10.250.730">
    <property type="match status" value="1"/>
</dbReference>
<dbReference type="EMBL" id="NAAC01000011">
    <property type="protein sequence ID" value="RDJ12099.1"/>
    <property type="molecule type" value="Genomic_DNA"/>
</dbReference>
<name>A0A370KQL5_9HYPH</name>
<dbReference type="InterPro" id="IPR010385">
    <property type="entry name" value="DUF982"/>
</dbReference>